<feature type="transmembrane region" description="Helical" evidence="7">
    <location>
        <begin position="75"/>
        <end position="96"/>
    </location>
</feature>
<dbReference type="AlphaFoldDB" id="A0A2H5X9C8"/>
<name>A0A2H5X9C8_9BACT</name>
<keyword evidence="6 7" id="KW-0472">Membrane</keyword>
<sequence>MELQLAVVIGTLFAAGVYLLMRPNAFALLLGLSLLSHGINLFILVAGRITLHRPPVLPTSGAIVPSDYADPLPQAFILTAIVISFAVTAFAAVLVYRLHETAQTESPDLTDPRDAAKERLA</sequence>
<dbReference type="Pfam" id="PF00420">
    <property type="entry name" value="Oxidored_q2"/>
    <property type="match status" value="1"/>
</dbReference>
<evidence type="ECO:0000256" key="6">
    <source>
        <dbReference type="ARBA" id="ARBA00023136"/>
    </source>
</evidence>
<evidence type="ECO:0000313" key="8">
    <source>
        <dbReference type="EMBL" id="GBC97775.1"/>
    </source>
</evidence>
<comment type="subcellular location">
    <subcellularLocation>
        <location evidence="1">Cell membrane</location>
        <topology evidence="1">Multi-pass membrane protein</topology>
    </subcellularLocation>
</comment>
<evidence type="ECO:0000256" key="3">
    <source>
        <dbReference type="ARBA" id="ARBA00022475"/>
    </source>
</evidence>
<evidence type="ECO:0000256" key="7">
    <source>
        <dbReference type="SAM" id="Phobius"/>
    </source>
</evidence>
<dbReference type="NCBIfam" id="NF006573">
    <property type="entry name" value="PRK09094.1"/>
    <property type="match status" value="1"/>
</dbReference>
<feature type="transmembrane region" description="Helical" evidence="7">
    <location>
        <begin position="28"/>
        <end position="51"/>
    </location>
</feature>
<accession>A0A2H5X9C8</accession>
<dbReference type="EMBL" id="BEHT01000002">
    <property type="protein sequence ID" value="GBC97775.1"/>
    <property type="molecule type" value="Genomic_DNA"/>
</dbReference>
<protein>
    <submittedName>
        <fullName evidence="8">Na(+)/H(+) antiporter subunit C</fullName>
    </submittedName>
</protein>
<comment type="similarity">
    <text evidence="2">Belongs to the CPA3 antiporters (TC 2.A.63) subunit C family.</text>
</comment>
<comment type="caution">
    <text evidence="8">The sequence shown here is derived from an EMBL/GenBank/DDBJ whole genome shotgun (WGS) entry which is preliminary data.</text>
</comment>
<dbReference type="InterPro" id="IPR039428">
    <property type="entry name" value="NUOK/Mnh_C1-like"/>
</dbReference>
<dbReference type="Proteomes" id="UP000236173">
    <property type="component" value="Unassembled WGS sequence"/>
</dbReference>
<evidence type="ECO:0000256" key="2">
    <source>
        <dbReference type="ARBA" id="ARBA00010388"/>
    </source>
</evidence>
<proteinExistence type="inferred from homology"/>
<dbReference type="InterPro" id="IPR050601">
    <property type="entry name" value="CPA3_antiporter_subunitC"/>
</dbReference>
<dbReference type="PANTHER" id="PTHR34583">
    <property type="entry name" value="ANTIPORTER SUBUNIT MNHC2-RELATED"/>
    <property type="match status" value="1"/>
</dbReference>
<evidence type="ECO:0000256" key="4">
    <source>
        <dbReference type="ARBA" id="ARBA00022692"/>
    </source>
</evidence>
<feature type="transmembrane region" description="Helical" evidence="7">
    <location>
        <begin position="6"/>
        <end position="21"/>
    </location>
</feature>
<organism evidence="8 9">
    <name type="scientific">Candidatus Fervidibacter japonicus</name>
    <dbReference type="NCBI Taxonomy" id="2035412"/>
    <lineage>
        <taxon>Bacteria</taxon>
        <taxon>Candidatus Fervidibacterota</taxon>
        <taxon>Candidatus Fervidibacter</taxon>
    </lineage>
</organism>
<evidence type="ECO:0000256" key="5">
    <source>
        <dbReference type="ARBA" id="ARBA00022989"/>
    </source>
</evidence>
<dbReference type="PANTHER" id="PTHR34583:SF2">
    <property type="entry name" value="ANTIPORTER SUBUNIT MNHC2-RELATED"/>
    <property type="match status" value="1"/>
</dbReference>
<evidence type="ECO:0000256" key="1">
    <source>
        <dbReference type="ARBA" id="ARBA00004651"/>
    </source>
</evidence>
<dbReference type="Gene3D" id="1.10.287.3510">
    <property type="match status" value="1"/>
</dbReference>
<gene>
    <name evidence="8" type="primary">mrpC</name>
    <name evidence="8" type="ORF">HRbin17_00266</name>
</gene>
<dbReference type="GO" id="GO:0005886">
    <property type="term" value="C:plasma membrane"/>
    <property type="evidence" value="ECO:0007669"/>
    <property type="project" value="UniProtKB-SubCell"/>
</dbReference>
<keyword evidence="5 7" id="KW-1133">Transmembrane helix</keyword>
<evidence type="ECO:0000313" key="9">
    <source>
        <dbReference type="Proteomes" id="UP000236173"/>
    </source>
</evidence>
<keyword evidence="4 7" id="KW-0812">Transmembrane</keyword>
<reference evidence="9" key="1">
    <citation type="submission" date="2017-09" db="EMBL/GenBank/DDBJ databases">
        <title>Metaegenomics of thermophilic ammonia-oxidizing enrichment culture.</title>
        <authorList>
            <person name="Kato S."/>
            <person name="Suzuki K."/>
        </authorList>
    </citation>
    <scope>NUCLEOTIDE SEQUENCE [LARGE SCALE GENOMIC DNA]</scope>
</reference>
<keyword evidence="3" id="KW-1003">Cell membrane</keyword>